<evidence type="ECO:0000256" key="2">
    <source>
        <dbReference type="ARBA" id="ARBA00023125"/>
    </source>
</evidence>
<dbReference type="CDD" id="cd06267">
    <property type="entry name" value="PBP1_LacI_sugar_binding-like"/>
    <property type="match status" value="1"/>
</dbReference>
<keyword evidence="6" id="KW-1185">Reference proteome</keyword>
<dbReference type="GO" id="GO:0003677">
    <property type="term" value="F:DNA binding"/>
    <property type="evidence" value="ECO:0007669"/>
    <property type="project" value="UniProtKB-KW"/>
</dbReference>
<dbReference type="InterPro" id="IPR046335">
    <property type="entry name" value="LacI/GalR-like_sensor"/>
</dbReference>
<gene>
    <name evidence="5" type="ORF">ACFQ4R_05970</name>
</gene>
<keyword evidence="2 5" id="KW-0238">DNA-binding</keyword>
<dbReference type="InterPro" id="IPR000843">
    <property type="entry name" value="HTH_LacI"/>
</dbReference>
<dbReference type="PANTHER" id="PTHR30146:SF109">
    <property type="entry name" value="HTH-TYPE TRANSCRIPTIONAL REGULATOR GALS"/>
    <property type="match status" value="1"/>
</dbReference>
<protein>
    <submittedName>
        <fullName evidence="5">LacI family DNA-binding transcriptional regulator</fullName>
    </submittedName>
</protein>
<dbReference type="RefSeq" id="WP_125649481.1">
    <property type="nucleotide sequence ID" value="NZ_JBHTOH010000036.1"/>
</dbReference>
<dbReference type="SUPFAM" id="SSF53822">
    <property type="entry name" value="Periplasmic binding protein-like I"/>
    <property type="match status" value="1"/>
</dbReference>
<dbReference type="InterPro" id="IPR028082">
    <property type="entry name" value="Peripla_BP_I"/>
</dbReference>
<dbReference type="CDD" id="cd01392">
    <property type="entry name" value="HTH_LacI"/>
    <property type="match status" value="1"/>
</dbReference>
<evidence type="ECO:0000256" key="1">
    <source>
        <dbReference type="ARBA" id="ARBA00023015"/>
    </source>
</evidence>
<reference evidence="6" key="1">
    <citation type="journal article" date="2019" name="Int. J. Syst. Evol. Microbiol.">
        <title>The Global Catalogue of Microorganisms (GCM) 10K type strain sequencing project: providing services to taxonomists for standard genome sequencing and annotation.</title>
        <authorList>
            <consortium name="The Broad Institute Genomics Platform"/>
            <consortium name="The Broad Institute Genome Sequencing Center for Infectious Disease"/>
            <person name="Wu L."/>
            <person name="Ma J."/>
        </authorList>
    </citation>
    <scope>NUCLEOTIDE SEQUENCE [LARGE SCALE GENOMIC DNA]</scope>
    <source>
        <strain evidence="6">CCM 8937</strain>
    </source>
</reference>
<organism evidence="5 6">
    <name type="scientific">Lapidilactobacillus gannanensis</name>
    <dbReference type="NCBI Taxonomy" id="2486002"/>
    <lineage>
        <taxon>Bacteria</taxon>
        <taxon>Bacillati</taxon>
        <taxon>Bacillota</taxon>
        <taxon>Bacilli</taxon>
        <taxon>Lactobacillales</taxon>
        <taxon>Lactobacillaceae</taxon>
        <taxon>Lapidilactobacillus</taxon>
    </lineage>
</organism>
<dbReference type="PANTHER" id="PTHR30146">
    <property type="entry name" value="LACI-RELATED TRANSCRIPTIONAL REPRESSOR"/>
    <property type="match status" value="1"/>
</dbReference>
<dbReference type="SMART" id="SM00354">
    <property type="entry name" value="HTH_LACI"/>
    <property type="match status" value="1"/>
</dbReference>
<evidence type="ECO:0000313" key="5">
    <source>
        <dbReference type="EMBL" id="MFD1411147.1"/>
    </source>
</evidence>
<dbReference type="PROSITE" id="PS00356">
    <property type="entry name" value="HTH_LACI_1"/>
    <property type="match status" value="1"/>
</dbReference>
<dbReference type="EMBL" id="JBHTOH010000036">
    <property type="protein sequence ID" value="MFD1411147.1"/>
    <property type="molecule type" value="Genomic_DNA"/>
</dbReference>
<feature type="domain" description="HTH lacI-type" evidence="4">
    <location>
        <begin position="4"/>
        <end position="58"/>
    </location>
</feature>
<sequence>MTKVTIKDVAREAGVSISTVSKALNDVNVVKPDTKKHILEVAQRLEYSPNLIGQRLKSGSTQTIGFFTSSVTGPYFSLLMDALAHFSEKSGYGLNVYISSDRHQIMNTIRGNLFDGVLLFDLVISDQDLEILNSEKMPVVFLDRKYTSEYATSVIFDSFQAGYDVGNYLLNLGHRKIAYIAGFEGVYDSEQRLAGLRKALAERSLAIPPSYLLQGLFEEEAAYNAVLSFIRSARIQGTEIPTAFVAGNDISAIGAMKALKYEGYNVPEDVSVIGFDDIDIAEYFSPALTTIRNPIAAQARQSINLLLQLIKGERNVAAKVLPGELIIRKSARNI</sequence>
<dbReference type="PRINTS" id="PR00036">
    <property type="entry name" value="HTHLACI"/>
</dbReference>
<dbReference type="InterPro" id="IPR010982">
    <property type="entry name" value="Lambda_DNA-bd_dom_sf"/>
</dbReference>
<keyword evidence="3" id="KW-0804">Transcription</keyword>
<proteinExistence type="predicted"/>
<dbReference type="Proteomes" id="UP001597191">
    <property type="component" value="Unassembled WGS sequence"/>
</dbReference>
<dbReference type="Gene3D" id="3.40.50.2300">
    <property type="match status" value="2"/>
</dbReference>
<dbReference type="Gene3D" id="1.10.260.40">
    <property type="entry name" value="lambda repressor-like DNA-binding domains"/>
    <property type="match status" value="1"/>
</dbReference>
<accession>A0ABW4BLN6</accession>
<evidence type="ECO:0000313" key="6">
    <source>
        <dbReference type="Proteomes" id="UP001597191"/>
    </source>
</evidence>
<evidence type="ECO:0000259" key="4">
    <source>
        <dbReference type="PROSITE" id="PS50932"/>
    </source>
</evidence>
<name>A0ABW4BLN6_9LACO</name>
<keyword evidence="1" id="KW-0805">Transcription regulation</keyword>
<comment type="caution">
    <text evidence="5">The sequence shown here is derived from an EMBL/GenBank/DDBJ whole genome shotgun (WGS) entry which is preliminary data.</text>
</comment>
<dbReference type="Pfam" id="PF13377">
    <property type="entry name" value="Peripla_BP_3"/>
    <property type="match status" value="1"/>
</dbReference>
<dbReference type="Pfam" id="PF00356">
    <property type="entry name" value="LacI"/>
    <property type="match status" value="1"/>
</dbReference>
<evidence type="ECO:0000256" key="3">
    <source>
        <dbReference type="ARBA" id="ARBA00023163"/>
    </source>
</evidence>
<dbReference type="SUPFAM" id="SSF47413">
    <property type="entry name" value="lambda repressor-like DNA-binding domains"/>
    <property type="match status" value="1"/>
</dbReference>
<dbReference type="PROSITE" id="PS50932">
    <property type="entry name" value="HTH_LACI_2"/>
    <property type="match status" value="1"/>
</dbReference>